<dbReference type="InterPro" id="IPR027417">
    <property type="entry name" value="P-loop_NTPase"/>
</dbReference>
<evidence type="ECO:0000256" key="6">
    <source>
        <dbReference type="ARBA" id="ARBA00059892"/>
    </source>
</evidence>
<feature type="region of interest" description="Disordered" evidence="7">
    <location>
        <begin position="1"/>
        <end position="54"/>
    </location>
</feature>
<dbReference type="Pfam" id="PF08701">
    <property type="entry name" value="GN3L_Grn1"/>
    <property type="match status" value="1"/>
</dbReference>
<keyword evidence="5" id="KW-0539">Nucleus</keyword>
<feature type="compositionally biased region" description="Basic residues" evidence="7">
    <location>
        <begin position="1"/>
        <end position="45"/>
    </location>
</feature>
<dbReference type="PANTHER" id="PTHR11089">
    <property type="entry name" value="GTP-BINDING PROTEIN-RELATED"/>
    <property type="match status" value="1"/>
</dbReference>
<dbReference type="WBParaSite" id="maker-uti_cns_0000109-snap-gene-2.34-mRNA-1">
    <property type="protein sequence ID" value="maker-uti_cns_0000109-snap-gene-2.34-mRNA-1"/>
    <property type="gene ID" value="maker-uti_cns_0000109-snap-gene-2.34"/>
</dbReference>
<dbReference type="GO" id="GO:0050793">
    <property type="term" value="P:regulation of developmental process"/>
    <property type="evidence" value="ECO:0007669"/>
    <property type="project" value="UniProtKB-ARBA"/>
</dbReference>
<evidence type="ECO:0000256" key="5">
    <source>
        <dbReference type="ARBA" id="ARBA00023242"/>
    </source>
</evidence>
<comment type="function">
    <text evidence="6">May play a role in regulating cellular proliferation.</text>
</comment>
<dbReference type="FunFam" id="1.10.1580.10:FF:000002">
    <property type="entry name" value="Guanine nucleotide-binding protein-like 3 (nucleolar)-like"/>
    <property type="match status" value="1"/>
</dbReference>
<dbReference type="PANTHER" id="PTHR11089:SF30">
    <property type="entry name" value="GUANINE NUCLEOTIDE-BINDING PROTEIN-LIKE 3 HOMOLOG"/>
    <property type="match status" value="1"/>
</dbReference>
<protein>
    <submittedName>
        <fullName evidence="10 11">CP-type G domain-containing protein</fullName>
    </submittedName>
</protein>
<accession>A0A1I8G587</accession>
<dbReference type="FunFam" id="3.40.50.300:FF:000571">
    <property type="entry name" value="Guanine nucleotide-binding protein-like NSN1"/>
    <property type="match status" value="1"/>
</dbReference>
<feature type="region of interest" description="Disordered" evidence="7">
    <location>
        <begin position="472"/>
        <end position="504"/>
    </location>
</feature>
<evidence type="ECO:0000313" key="11">
    <source>
        <dbReference type="WBParaSite" id="maker-uti_cns_0000820-snap-gene-0.8-mRNA-1"/>
    </source>
</evidence>
<reference evidence="10 11" key="1">
    <citation type="submission" date="2016-11" db="UniProtKB">
        <authorList>
            <consortium name="WormBaseParasite"/>
        </authorList>
    </citation>
    <scope>IDENTIFICATION</scope>
</reference>
<keyword evidence="4" id="KW-0342">GTP-binding</keyword>
<keyword evidence="2" id="KW-0547">Nucleotide-binding</keyword>
<dbReference type="InterPro" id="IPR030378">
    <property type="entry name" value="G_CP_dom"/>
</dbReference>
<dbReference type="Gene3D" id="3.40.50.300">
    <property type="entry name" value="P-loop containing nucleotide triphosphate hydrolases"/>
    <property type="match status" value="1"/>
</dbReference>
<dbReference type="OrthoDB" id="444945at2759"/>
<dbReference type="Pfam" id="PF01926">
    <property type="entry name" value="MMR_HSR1"/>
    <property type="match status" value="1"/>
</dbReference>
<name>A0A1I8G587_9PLAT</name>
<dbReference type="AlphaFoldDB" id="A0A1I8G587"/>
<evidence type="ECO:0000256" key="3">
    <source>
        <dbReference type="ARBA" id="ARBA00023054"/>
    </source>
</evidence>
<evidence type="ECO:0000256" key="7">
    <source>
        <dbReference type="SAM" id="MobiDB-lite"/>
    </source>
</evidence>
<proteinExistence type="predicted"/>
<dbReference type="PROSITE" id="PS51721">
    <property type="entry name" value="G_CP"/>
    <property type="match status" value="1"/>
</dbReference>
<evidence type="ECO:0000259" key="8">
    <source>
        <dbReference type="PROSITE" id="PS51721"/>
    </source>
</evidence>
<dbReference type="InterPro" id="IPR023179">
    <property type="entry name" value="GTP-bd_ortho_bundle_sf"/>
</dbReference>
<comment type="subcellular location">
    <subcellularLocation>
        <location evidence="1">Nucleus</location>
        <location evidence="1">Nucleolus</location>
    </subcellularLocation>
</comment>
<dbReference type="WBParaSite" id="maker-uti_cns_0000820-snap-gene-0.8-mRNA-1">
    <property type="protein sequence ID" value="maker-uti_cns_0000820-snap-gene-0.8-mRNA-1"/>
    <property type="gene ID" value="maker-uti_cns_0000820-snap-gene-0.8"/>
</dbReference>
<dbReference type="GO" id="GO:0005525">
    <property type="term" value="F:GTP binding"/>
    <property type="evidence" value="ECO:0007669"/>
    <property type="project" value="UniProtKB-KW"/>
</dbReference>
<sequence length="611" mass="65791">MTKKLLKSRSKRTSCRQKYKVQKKVREHLRKVKKEAKKNPKRKKKDPGVPNSLPFKAEVLQQAEAMRAAHQAEKRAAADLQRLVASAQQRQRQHERQVGAAKAAAAANGPPAEHVERSAKAFHREFNKVITSADVLLEVLDARDPLGSRCRELEEAVLSRPDKRLVLVLNKADLVPREVLRRWVAHLRKELPCVAFRCSTQAQRARIGQRHGDAVDAAADSADATASGSRAAGVDQLLSLLANYSRGRSAGGVGIGGSIVVGVVGYPNTGKSSLINSLKRARVCPTGATPGLTRVSQEVALDKKVRLLDCPGVVLASGAPAAQLILRNCVRVETIEDPLPAVQVIVDRCAKEKLMVFYSLPQFSTAEEFLIILAKRMGKLKRGGLPDTAAAGRKVLNDWSSGRLTYYTLPPENPAAQTASQLELVGQWSKEFSLDTVDLLPSEADGGGDSLGRAPDALDTVVNPLESVAMATLDDDNKQEAASNDAAMETDNDEEESGAEVDENLVVDASESVKSSAGADVLEAAKEARFRAAMAGAQQNRSLRLQAKKARKKAKRLDRNAGKLGGEFEAKMDTVLDSLAGFGGAKKSTAATTAAAGQADYDFNKHFPPKN</sequence>
<evidence type="ECO:0000313" key="10">
    <source>
        <dbReference type="WBParaSite" id="maker-uti_cns_0000109-snap-gene-2.34-mRNA-1"/>
    </source>
</evidence>
<evidence type="ECO:0000313" key="9">
    <source>
        <dbReference type="Proteomes" id="UP000095280"/>
    </source>
</evidence>
<dbReference type="GO" id="GO:0051239">
    <property type="term" value="P:regulation of multicellular organismal process"/>
    <property type="evidence" value="ECO:0007669"/>
    <property type="project" value="UniProtKB-ARBA"/>
</dbReference>
<dbReference type="InterPro" id="IPR050755">
    <property type="entry name" value="TRAFAC_YlqF/YawG_RiboMat"/>
</dbReference>
<evidence type="ECO:0000256" key="1">
    <source>
        <dbReference type="ARBA" id="ARBA00004604"/>
    </source>
</evidence>
<dbReference type="SUPFAM" id="SSF52540">
    <property type="entry name" value="P-loop containing nucleoside triphosphate hydrolases"/>
    <property type="match status" value="1"/>
</dbReference>
<evidence type="ECO:0000256" key="2">
    <source>
        <dbReference type="ARBA" id="ARBA00022741"/>
    </source>
</evidence>
<dbReference type="InterPro" id="IPR014813">
    <property type="entry name" value="Gnl3_N_dom"/>
</dbReference>
<keyword evidence="9" id="KW-1185">Reference proteome</keyword>
<dbReference type="InterPro" id="IPR006073">
    <property type="entry name" value="GTP-bd"/>
</dbReference>
<dbReference type="Gene3D" id="1.10.1580.10">
    <property type="match status" value="1"/>
</dbReference>
<dbReference type="CDD" id="cd04178">
    <property type="entry name" value="Nucleostemin_like"/>
    <property type="match status" value="1"/>
</dbReference>
<keyword evidence="3" id="KW-0175">Coiled coil</keyword>
<evidence type="ECO:0000256" key="4">
    <source>
        <dbReference type="ARBA" id="ARBA00023134"/>
    </source>
</evidence>
<dbReference type="PRINTS" id="PR00326">
    <property type="entry name" value="GTP1OBG"/>
</dbReference>
<feature type="region of interest" description="Disordered" evidence="7">
    <location>
        <begin position="84"/>
        <end position="116"/>
    </location>
</feature>
<dbReference type="Proteomes" id="UP000095280">
    <property type="component" value="Unplaced"/>
</dbReference>
<feature type="domain" description="CP-type G" evidence="8">
    <location>
        <begin position="123"/>
        <end position="316"/>
    </location>
</feature>
<organism evidence="9 11">
    <name type="scientific">Macrostomum lignano</name>
    <dbReference type="NCBI Taxonomy" id="282301"/>
    <lineage>
        <taxon>Eukaryota</taxon>
        <taxon>Metazoa</taxon>
        <taxon>Spiralia</taxon>
        <taxon>Lophotrochozoa</taxon>
        <taxon>Platyhelminthes</taxon>
        <taxon>Rhabditophora</taxon>
        <taxon>Macrostomorpha</taxon>
        <taxon>Macrostomida</taxon>
        <taxon>Macrostomidae</taxon>
        <taxon>Macrostomum</taxon>
    </lineage>
</organism>
<dbReference type="STRING" id="282301.A0A1I8G587"/>
<dbReference type="GO" id="GO:0005730">
    <property type="term" value="C:nucleolus"/>
    <property type="evidence" value="ECO:0007669"/>
    <property type="project" value="UniProtKB-SubCell"/>
</dbReference>
<feature type="compositionally biased region" description="Acidic residues" evidence="7">
    <location>
        <begin position="488"/>
        <end position="504"/>
    </location>
</feature>